<dbReference type="GO" id="GO:0005085">
    <property type="term" value="F:guanyl-nucleotide exchange factor activity"/>
    <property type="evidence" value="ECO:0007669"/>
    <property type="project" value="InterPro"/>
</dbReference>
<dbReference type="OrthoDB" id="10258608at2759"/>
<dbReference type="Gene3D" id="1.10.220.20">
    <property type="match status" value="1"/>
</dbReference>
<feature type="region of interest" description="Disordered" evidence="1">
    <location>
        <begin position="221"/>
        <end position="289"/>
    </location>
</feature>
<protein>
    <recommendedName>
        <fullName evidence="2">SEC7 domain-containing protein</fullName>
    </recommendedName>
</protein>
<dbReference type="GO" id="GO:0016192">
    <property type="term" value="P:vesicle-mediated transport"/>
    <property type="evidence" value="ECO:0007669"/>
    <property type="project" value="UniProtKB-ARBA"/>
</dbReference>
<dbReference type="Pfam" id="PF23325">
    <property type="entry name" value="TPR_28"/>
    <property type="match status" value="1"/>
</dbReference>
<feature type="region of interest" description="Disordered" evidence="1">
    <location>
        <begin position="1300"/>
        <end position="1332"/>
    </location>
</feature>
<comment type="caution">
    <text evidence="3">The sequence shown here is derived from an EMBL/GenBank/DDBJ whole genome shotgun (WGS) entry which is preliminary data.</text>
</comment>
<dbReference type="GO" id="GO:0032012">
    <property type="term" value="P:regulation of ARF protein signal transduction"/>
    <property type="evidence" value="ECO:0007669"/>
    <property type="project" value="InterPro"/>
</dbReference>
<dbReference type="SMART" id="SM00222">
    <property type="entry name" value="Sec7"/>
    <property type="match status" value="1"/>
</dbReference>
<dbReference type="CDD" id="cd00171">
    <property type="entry name" value="Sec7"/>
    <property type="match status" value="1"/>
</dbReference>
<evidence type="ECO:0000259" key="2">
    <source>
        <dbReference type="PROSITE" id="PS50190"/>
    </source>
</evidence>
<evidence type="ECO:0000313" key="3">
    <source>
        <dbReference type="EMBL" id="KAG0143466.1"/>
    </source>
</evidence>
<feature type="region of interest" description="Disordered" evidence="1">
    <location>
        <begin position="845"/>
        <end position="871"/>
    </location>
</feature>
<feature type="compositionally biased region" description="Basic and acidic residues" evidence="1">
    <location>
        <begin position="263"/>
        <end position="275"/>
    </location>
</feature>
<proteinExistence type="predicted"/>
<dbReference type="Proteomes" id="UP000886653">
    <property type="component" value="Unassembled WGS sequence"/>
</dbReference>
<dbReference type="Gene3D" id="1.10.1000.11">
    <property type="entry name" value="Arf Nucleotide-binding Site Opener,domain 2"/>
    <property type="match status" value="1"/>
</dbReference>
<dbReference type="InterPro" id="IPR035999">
    <property type="entry name" value="Sec7_dom_sf"/>
</dbReference>
<feature type="compositionally biased region" description="Polar residues" evidence="1">
    <location>
        <begin position="1310"/>
        <end position="1323"/>
    </location>
</feature>
<dbReference type="GO" id="GO:0012505">
    <property type="term" value="C:endomembrane system"/>
    <property type="evidence" value="ECO:0007669"/>
    <property type="project" value="UniProtKB-ARBA"/>
</dbReference>
<dbReference type="InterPro" id="IPR000904">
    <property type="entry name" value="Sec7_dom"/>
</dbReference>
<evidence type="ECO:0000313" key="4">
    <source>
        <dbReference type="Proteomes" id="UP000886653"/>
    </source>
</evidence>
<gene>
    <name evidence="3" type="ORF">CROQUDRAFT_48772</name>
</gene>
<feature type="domain" description="SEC7" evidence="2">
    <location>
        <begin position="368"/>
        <end position="558"/>
    </location>
</feature>
<feature type="compositionally biased region" description="Low complexity" evidence="1">
    <location>
        <begin position="222"/>
        <end position="232"/>
    </location>
</feature>
<evidence type="ECO:0000256" key="1">
    <source>
        <dbReference type="SAM" id="MobiDB-lite"/>
    </source>
</evidence>
<name>A0A9P6T8X4_9BASI</name>
<keyword evidence="4" id="KW-1185">Reference proteome</keyword>
<dbReference type="InterPro" id="IPR056604">
    <property type="entry name" value="GBF1-like_TPR"/>
</dbReference>
<dbReference type="GO" id="GO:0005737">
    <property type="term" value="C:cytoplasm"/>
    <property type="evidence" value="ECO:0007669"/>
    <property type="project" value="UniProtKB-ARBA"/>
</dbReference>
<reference evidence="3" key="1">
    <citation type="submission" date="2013-11" db="EMBL/GenBank/DDBJ databases">
        <title>Genome sequence of the fusiform rust pathogen reveals effectors for host alternation and coevolution with pine.</title>
        <authorList>
            <consortium name="DOE Joint Genome Institute"/>
            <person name="Smith K."/>
            <person name="Pendleton A."/>
            <person name="Kubisiak T."/>
            <person name="Anderson C."/>
            <person name="Salamov A."/>
            <person name="Aerts A."/>
            <person name="Riley R."/>
            <person name="Clum A."/>
            <person name="Lindquist E."/>
            <person name="Ence D."/>
            <person name="Campbell M."/>
            <person name="Kronenberg Z."/>
            <person name="Feau N."/>
            <person name="Dhillon B."/>
            <person name="Hamelin R."/>
            <person name="Burleigh J."/>
            <person name="Smith J."/>
            <person name="Yandell M."/>
            <person name="Nelson C."/>
            <person name="Grigoriev I."/>
            <person name="Davis J."/>
        </authorList>
    </citation>
    <scope>NUCLEOTIDE SEQUENCE</scope>
    <source>
        <strain evidence="3">G11</strain>
    </source>
</reference>
<dbReference type="InterPro" id="IPR023394">
    <property type="entry name" value="Sec7_C_sf"/>
</dbReference>
<accession>A0A9P6T8X4</accession>
<dbReference type="PANTHER" id="PTHR10663:SF388">
    <property type="entry name" value="GOLGI-SPECIFIC BREFELDIN A-RESISTANCE GUANINE NUCLEOTIDE EXCHANGE FACTOR 1"/>
    <property type="match status" value="1"/>
</dbReference>
<dbReference type="SUPFAM" id="SSF48425">
    <property type="entry name" value="Sec7 domain"/>
    <property type="match status" value="1"/>
</dbReference>
<dbReference type="PANTHER" id="PTHR10663">
    <property type="entry name" value="GUANYL-NUCLEOTIDE EXCHANGE FACTOR"/>
    <property type="match status" value="1"/>
</dbReference>
<dbReference type="PROSITE" id="PS50190">
    <property type="entry name" value="SEC7"/>
    <property type="match status" value="1"/>
</dbReference>
<organism evidence="3 4">
    <name type="scientific">Cronartium quercuum f. sp. fusiforme G11</name>
    <dbReference type="NCBI Taxonomy" id="708437"/>
    <lineage>
        <taxon>Eukaryota</taxon>
        <taxon>Fungi</taxon>
        <taxon>Dikarya</taxon>
        <taxon>Basidiomycota</taxon>
        <taxon>Pucciniomycotina</taxon>
        <taxon>Pucciniomycetes</taxon>
        <taxon>Pucciniales</taxon>
        <taxon>Coleosporiaceae</taxon>
        <taxon>Cronartium</taxon>
    </lineage>
</organism>
<dbReference type="EMBL" id="MU167318">
    <property type="protein sequence ID" value="KAG0143466.1"/>
    <property type="molecule type" value="Genomic_DNA"/>
</dbReference>
<dbReference type="Pfam" id="PF01369">
    <property type="entry name" value="Sec7"/>
    <property type="match status" value="1"/>
</dbReference>
<sequence length="1332" mass="146946">MRRNARWAGTSISPYGSIPQNGDQLPGLTTIGLRNLRNGGGVRANSSSVVGYEDANGGLMAGFATLMVELRECQDIDQLDAITLLSPFLAIIRSSETTGPITAIALGSIDKFFTYSLIHSGSPSLPLAMSQVSAAGTHCRFEASDSLSDEVVLLKILDVLRNALTGPVGHILTDEAVCEMMETGLSMCCQMRLSEMLRRSAERTMQAMVTAVFQRLQTLPPSVDDSYVSSDDGTSEDDAGKEGLRMTAPDPRSGSIPAASDSLARERDHAREKSIASDLAPNDGQPTAVNLLDDENAEKDHLLKDEVPTQDPAESIDEEPTILDLNPYGLPSIKELMWVLISLLNPYDAQHTDSMRLTAFSILITAFEVSGRSRGKRAMLEGAAKFNEKPKEGLRFLEENGIIYEDPSVPRPQSLALFFKTCPRLDKKLLGEFISRPDNIEVLQAFMTLFDFRGKLISDCLRELLETFRLPGESQQISRITEVFAAVYVAAGATEVKTTDAAYVLSYSVIMLNTDQHNPQNRKKMTIEDYKRNLRGVNEGGDFNPEYLKAIFDSIRKREIVMPEEHSGQLGFEYAWKELQRRSREAGPFITCNTSIFDQAMFEVSWRPVISAFSYAFTNFNDDHMLQRVVAGFQQCATLASRFNLPEVFDQVVLALARITDLTALPSAESNFPTMVADGQTLTISPLSIRFGKNFKAQLATVVLFTIANTDGGTMRQGWLCIFEIIQSLFAHSILPAEVLVLPDFANIGTIALRPPKTPSPAPERRADVGLLSTLSSYLLSPYVGPQDGIGRDITNDDVESTLCAIDCLASCHIAELYSGIFALPLDIQDNIIRTLVGLADRRASKHTRSRVGQYDRSSPPPSPQPNRPSQHYDPCSLFLLELIVAVATHEPDSLHRLWGPVFEYLSKILANSTAFSPLLVERAIVGLLRLQHLAIQKESLRDQFFLALDVFRSLPQSILASVAQPMVSGVCSIASAHPHVFRTSTQWNMLFSIFIATAGIEDAARESFAILKKLAQAELAPGLVTDNFAPFIHALNAFASVCGQEVSRPRHGNPKSEDLITARALEAVDMIRSAQELIPQMLAQAHSDPSKPWASFWMPVLLAYGQQSINGNRVVRQLALANLQRSLVAPEILSSGNIDLTIIFERVLFPVLEELLKPQVFRRDPEGMGETRLRASGLLCKIFLHYLIQLSEQGMGRMTELWLQILGFLDRFMHSGRRDQMYEAVPENLKNVLLVMHASGFLVPPHEKPSIEQAHLWNATFERIDPVLNTLKSDLFPPTPLSTAPPSATTNDFNLTLEGNGSKPLNVDSELNVNSESSTSSIPDKLQVPLS</sequence>